<gene>
    <name evidence="6" type="ORF">BT63DRAFT_457051</name>
</gene>
<evidence type="ECO:0000259" key="5">
    <source>
        <dbReference type="PROSITE" id="PS50048"/>
    </source>
</evidence>
<evidence type="ECO:0000256" key="2">
    <source>
        <dbReference type="ARBA" id="ARBA00022723"/>
    </source>
</evidence>
<dbReference type="SUPFAM" id="SSF57701">
    <property type="entry name" value="Zn2/Cys6 DNA-binding domain"/>
    <property type="match status" value="1"/>
</dbReference>
<sequence length="914" mass="101728">MSLVPDVTVSMAGSASPSEKSASSPAFASTPASTTTSVTQAAPKKRSCAICRRRKVRCDKQSPCSNCRRANIACVYPATDRPPRWARRLERLSNEQTAQDAEPGVEKIMDRLRTLENLVKELNGQLEQAQTDGSSNGAPSTGNSPGSSTQDRDGENHASPSSPAAVQKQFGRLVLQKSNRSRYVSTGFWSRINDELDGLKTDTRELEGDASDSSEDEASPGKSPPSQELNRSPLERNAFLFRNNLNPASADLHEFHPLPSQIPFLLDMFSENVNFLLQSVHMPTAIKLIRDMRSTGMTHVAPNHEALFFSIYYAAITSMEEEDVMTNFNSSKADLSLKFRIGLERALAKADFLNAPDIVLVQAFALFLMLVRRHDSPRYVWMMTGLIIRMAQYLGLQRDGAQFGQLTPYEIETRRKVWWCVCALDLRASEDQGTDLTIAMDSFDTKVPLNINDTDISPETKVMPVEREGLTDMSMARIQVGMITLMRQITASVKDGSASLDEQGQRLSGLYKQYEDGYLRYASEDGNILYWVGVTVARLVMAKMTLLVFLPVLFASPTKTDSEPSAESTRENSIRAKLLIAAIEVAEYNHALNDNQRCRNWRWIYQTYTHWYAIVYLLIETCRREWSPIVERAWTVLHSSWLIPSHGAMDRKQRIWVPLRRMMAKAKRHRDAELNKLRADPDAVARLDAQDENVPLPTSPEPFSEYDDFRSRWRQLVSMPVGMGFGTPASHGAADLQASNDMNSSSAPSNASIPSTIDFSMNQPYQTQPSSYQTQPALSGSYDSSAPVYVPTYLPTTNETHNPIPNFQHATNSSLPQTHGQTGAPTHGAYSEQANDWFSTGVADFKGTPWLWGDFGDAGMSDEIGMPEGVIGGDPGLNVGMDGNEVNMESPDVNWYNWIESARGMELDASPWVT</sequence>
<feature type="compositionally biased region" description="Polar residues" evidence="4">
    <location>
        <begin position="127"/>
        <end position="149"/>
    </location>
</feature>
<dbReference type="PROSITE" id="PS50048">
    <property type="entry name" value="ZN2_CY6_FUNGAL_2"/>
    <property type="match status" value="1"/>
</dbReference>
<dbReference type="PROSITE" id="PS00463">
    <property type="entry name" value="ZN2_CY6_FUNGAL_1"/>
    <property type="match status" value="1"/>
</dbReference>
<dbReference type="CDD" id="cd12148">
    <property type="entry name" value="fungal_TF_MHR"/>
    <property type="match status" value="1"/>
</dbReference>
<protein>
    <recommendedName>
        <fullName evidence="5">Zn(2)-C6 fungal-type domain-containing protein</fullName>
    </recommendedName>
</protein>
<evidence type="ECO:0000256" key="4">
    <source>
        <dbReference type="SAM" id="MobiDB-lite"/>
    </source>
</evidence>
<name>A0A6A6U678_9PEZI</name>
<evidence type="ECO:0000256" key="3">
    <source>
        <dbReference type="ARBA" id="ARBA00023242"/>
    </source>
</evidence>
<dbReference type="GO" id="GO:0005634">
    <property type="term" value="C:nucleus"/>
    <property type="evidence" value="ECO:0007669"/>
    <property type="project" value="UniProtKB-SubCell"/>
</dbReference>
<keyword evidence="3" id="KW-0539">Nucleus</keyword>
<feature type="region of interest" description="Disordered" evidence="4">
    <location>
        <begin position="204"/>
        <end position="232"/>
    </location>
</feature>
<dbReference type="SMART" id="SM00906">
    <property type="entry name" value="Fungal_trans"/>
    <property type="match status" value="1"/>
</dbReference>
<evidence type="ECO:0000313" key="7">
    <source>
        <dbReference type="Proteomes" id="UP000799302"/>
    </source>
</evidence>
<accession>A0A6A6U678</accession>
<dbReference type="EMBL" id="MU004237">
    <property type="protein sequence ID" value="KAF2667749.1"/>
    <property type="molecule type" value="Genomic_DNA"/>
</dbReference>
<feature type="domain" description="Zn(2)-C6 fungal-type" evidence="5">
    <location>
        <begin position="47"/>
        <end position="76"/>
    </location>
</feature>
<feature type="region of interest" description="Disordered" evidence="4">
    <location>
        <begin position="127"/>
        <end position="166"/>
    </location>
</feature>
<dbReference type="PANTHER" id="PTHR31001:SF50">
    <property type="entry name" value="ZN(II)2CYS6 TRANSCRIPTION FACTOR (EUROFUNG)"/>
    <property type="match status" value="1"/>
</dbReference>
<keyword evidence="2" id="KW-0479">Metal-binding</keyword>
<feature type="region of interest" description="Disordered" evidence="4">
    <location>
        <begin position="732"/>
        <end position="781"/>
    </location>
</feature>
<evidence type="ECO:0000313" key="6">
    <source>
        <dbReference type="EMBL" id="KAF2667749.1"/>
    </source>
</evidence>
<feature type="compositionally biased region" description="Low complexity" evidence="4">
    <location>
        <begin position="738"/>
        <end position="755"/>
    </location>
</feature>
<comment type="subcellular location">
    <subcellularLocation>
        <location evidence="1">Nucleus</location>
    </subcellularLocation>
</comment>
<feature type="region of interest" description="Disordered" evidence="4">
    <location>
        <begin position="809"/>
        <end position="831"/>
    </location>
</feature>
<dbReference type="InterPro" id="IPR036864">
    <property type="entry name" value="Zn2-C6_fun-type_DNA-bd_sf"/>
</dbReference>
<evidence type="ECO:0000256" key="1">
    <source>
        <dbReference type="ARBA" id="ARBA00004123"/>
    </source>
</evidence>
<dbReference type="SMART" id="SM00066">
    <property type="entry name" value="GAL4"/>
    <property type="match status" value="1"/>
</dbReference>
<feature type="compositionally biased region" description="Low complexity" evidence="4">
    <location>
        <begin position="12"/>
        <end position="42"/>
    </location>
</feature>
<dbReference type="GO" id="GO:0000981">
    <property type="term" value="F:DNA-binding transcription factor activity, RNA polymerase II-specific"/>
    <property type="evidence" value="ECO:0007669"/>
    <property type="project" value="InterPro"/>
</dbReference>
<feature type="compositionally biased region" description="Polar residues" evidence="4">
    <location>
        <begin position="809"/>
        <end position="824"/>
    </location>
</feature>
<reference evidence="6" key="1">
    <citation type="journal article" date="2020" name="Stud. Mycol.">
        <title>101 Dothideomycetes genomes: a test case for predicting lifestyles and emergence of pathogens.</title>
        <authorList>
            <person name="Haridas S."/>
            <person name="Albert R."/>
            <person name="Binder M."/>
            <person name="Bloem J."/>
            <person name="Labutti K."/>
            <person name="Salamov A."/>
            <person name="Andreopoulos B."/>
            <person name="Baker S."/>
            <person name="Barry K."/>
            <person name="Bills G."/>
            <person name="Bluhm B."/>
            <person name="Cannon C."/>
            <person name="Castanera R."/>
            <person name="Culley D."/>
            <person name="Daum C."/>
            <person name="Ezra D."/>
            <person name="Gonzalez J."/>
            <person name="Henrissat B."/>
            <person name="Kuo A."/>
            <person name="Liang C."/>
            <person name="Lipzen A."/>
            <person name="Lutzoni F."/>
            <person name="Magnuson J."/>
            <person name="Mondo S."/>
            <person name="Nolan M."/>
            <person name="Ohm R."/>
            <person name="Pangilinan J."/>
            <person name="Park H.-J."/>
            <person name="Ramirez L."/>
            <person name="Alfaro M."/>
            <person name="Sun H."/>
            <person name="Tritt A."/>
            <person name="Yoshinaga Y."/>
            <person name="Zwiers L.-H."/>
            <person name="Turgeon B."/>
            <person name="Goodwin S."/>
            <person name="Spatafora J."/>
            <person name="Crous P."/>
            <person name="Grigoriev I."/>
        </authorList>
    </citation>
    <scope>NUCLEOTIDE SEQUENCE</scope>
    <source>
        <strain evidence="6">CBS 115976</strain>
    </source>
</reference>
<dbReference type="InterPro" id="IPR050613">
    <property type="entry name" value="Sec_Metabolite_Reg"/>
</dbReference>
<dbReference type="GO" id="GO:0008270">
    <property type="term" value="F:zinc ion binding"/>
    <property type="evidence" value="ECO:0007669"/>
    <property type="project" value="InterPro"/>
</dbReference>
<feature type="compositionally biased region" description="Polar residues" evidence="4">
    <location>
        <begin position="757"/>
        <end position="781"/>
    </location>
</feature>
<dbReference type="GO" id="GO:0006351">
    <property type="term" value="P:DNA-templated transcription"/>
    <property type="evidence" value="ECO:0007669"/>
    <property type="project" value="InterPro"/>
</dbReference>
<proteinExistence type="predicted"/>
<dbReference type="PANTHER" id="PTHR31001">
    <property type="entry name" value="UNCHARACTERIZED TRANSCRIPTIONAL REGULATORY PROTEIN"/>
    <property type="match status" value="1"/>
</dbReference>
<feature type="region of interest" description="Disordered" evidence="4">
    <location>
        <begin position="1"/>
        <end position="45"/>
    </location>
</feature>
<dbReference type="Proteomes" id="UP000799302">
    <property type="component" value="Unassembled WGS sequence"/>
</dbReference>
<keyword evidence="7" id="KW-1185">Reference proteome</keyword>
<dbReference type="InterPro" id="IPR007219">
    <property type="entry name" value="XnlR_reg_dom"/>
</dbReference>
<dbReference type="Pfam" id="PF00172">
    <property type="entry name" value="Zn_clus"/>
    <property type="match status" value="1"/>
</dbReference>
<dbReference type="InterPro" id="IPR001138">
    <property type="entry name" value="Zn2Cys6_DnaBD"/>
</dbReference>
<dbReference type="GO" id="GO:0003677">
    <property type="term" value="F:DNA binding"/>
    <property type="evidence" value="ECO:0007669"/>
    <property type="project" value="InterPro"/>
</dbReference>
<dbReference type="Gene3D" id="4.10.240.10">
    <property type="entry name" value="Zn(2)-C6 fungal-type DNA-binding domain"/>
    <property type="match status" value="1"/>
</dbReference>
<dbReference type="Pfam" id="PF04082">
    <property type="entry name" value="Fungal_trans"/>
    <property type="match status" value="1"/>
</dbReference>
<organism evidence="6 7">
    <name type="scientific">Microthyrium microscopicum</name>
    <dbReference type="NCBI Taxonomy" id="703497"/>
    <lineage>
        <taxon>Eukaryota</taxon>
        <taxon>Fungi</taxon>
        <taxon>Dikarya</taxon>
        <taxon>Ascomycota</taxon>
        <taxon>Pezizomycotina</taxon>
        <taxon>Dothideomycetes</taxon>
        <taxon>Dothideomycetes incertae sedis</taxon>
        <taxon>Microthyriales</taxon>
        <taxon>Microthyriaceae</taxon>
        <taxon>Microthyrium</taxon>
    </lineage>
</organism>
<dbReference type="CDD" id="cd00067">
    <property type="entry name" value="GAL4"/>
    <property type="match status" value="1"/>
</dbReference>
<feature type="compositionally biased region" description="Acidic residues" evidence="4">
    <location>
        <begin position="208"/>
        <end position="218"/>
    </location>
</feature>
<dbReference type="OrthoDB" id="3989227at2759"/>
<dbReference type="AlphaFoldDB" id="A0A6A6U678"/>